<dbReference type="EMBL" id="LAZR01018981">
    <property type="protein sequence ID" value="KKL94230.1"/>
    <property type="molecule type" value="Genomic_DNA"/>
</dbReference>
<sequence>MGFDTTANAHKVLLVNSSGTVLKATQIPEDRLGAECSGSDGASGRILTLANTSESGNPVAVWVEDQLINPADYTVSHLSASSTITFDNINIFDVDTIHVNYQI</sequence>
<reference evidence="1" key="1">
    <citation type="journal article" date="2015" name="Nature">
        <title>Complex archaea that bridge the gap between prokaryotes and eukaryotes.</title>
        <authorList>
            <person name="Spang A."/>
            <person name="Saw J.H."/>
            <person name="Jorgensen S.L."/>
            <person name="Zaremba-Niedzwiedzka K."/>
            <person name="Martijn J."/>
            <person name="Lind A.E."/>
            <person name="van Eijk R."/>
            <person name="Schleper C."/>
            <person name="Guy L."/>
            <person name="Ettema T.J."/>
        </authorList>
    </citation>
    <scope>NUCLEOTIDE SEQUENCE</scope>
</reference>
<protein>
    <submittedName>
        <fullName evidence="1">Uncharacterized protein</fullName>
    </submittedName>
</protein>
<dbReference type="AlphaFoldDB" id="A0A0F9IK79"/>
<proteinExistence type="predicted"/>
<gene>
    <name evidence="1" type="ORF">LCGC14_1866780</name>
</gene>
<name>A0A0F9IK79_9ZZZZ</name>
<evidence type="ECO:0000313" key="1">
    <source>
        <dbReference type="EMBL" id="KKL94230.1"/>
    </source>
</evidence>
<organism evidence="1">
    <name type="scientific">marine sediment metagenome</name>
    <dbReference type="NCBI Taxonomy" id="412755"/>
    <lineage>
        <taxon>unclassified sequences</taxon>
        <taxon>metagenomes</taxon>
        <taxon>ecological metagenomes</taxon>
    </lineage>
</organism>
<comment type="caution">
    <text evidence="1">The sequence shown here is derived from an EMBL/GenBank/DDBJ whole genome shotgun (WGS) entry which is preliminary data.</text>
</comment>
<accession>A0A0F9IK79</accession>